<dbReference type="KEGG" id="lak:106181924"/>
<evidence type="ECO:0000259" key="2">
    <source>
        <dbReference type="Pfam" id="PF14977"/>
    </source>
</evidence>
<dbReference type="STRING" id="7574.A0A2R2MLW3"/>
<feature type="compositionally biased region" description="Basic and acidic residues" evidence="1">
    <location>
        <begin position="1113"/>
        <end position="1122"/>
    </location>
</feature>
<dbReference type="AlphaFoldDB" id="A0A2R2MLW3"/>
<dbReference type="RefSeq" id="XP_023931195.1">
    <property type="nucleotide sequence ID" value="XM_024075427.1"/>
</dbReference>
<sequence>MADDLFFYRQTTFRRTPKRFRKTPEELPQSLRFAHLNPKVAAFLANKEKEAGQNKEEDGFEGELEGEQQTAEDVQLKKSLLPDINQAFSALKNRLDIALDHDEDSQRYLFEETKFSAPNILFQLAKVLYLFEGTEPYLPKHLYHALQSTYADLIVDVSYVPREWQVQANKKEADREAARQQKEKEKAEREQKEREQEMLQQKQSEKTTEEEGSGAEDASKNTGEDSKRRRRESKVELEHISEVTESRTGSRLRTADSGSVAGDMTLPSSLGYRKESSVRRASTGVPKPKSRLDKFRLNMSDSRGSFTNVPSSAPPLKQQPKESATSVVEAPSETKSVTNQPYTVSTIQFMLSNKQCDEKGWIVHPDIKTDTEKETVLMWATHRLQQARIQGKEQLIKEKEMGLDKPSIIRYYGDTKKEAINKMRKGSSKGVSSGASSTQPFLPTVPVLEWKETRKMYMCSMADGSTTLFYPSGRMAVVTTLAGQSEGKKTYYTVAYEDNAELTMLGCFTPQGNATCYHPNGVVRFLANAEGGSMSDTYGSVIKRWQWPPAHGKLPIPVIIQLNNNLTFRCSSHSKLELFFSANKETVKFKVGLQSGAAEVEDLGQMMSGLNLSSLAANENPAAKKKMPQKAKKQMKPKAAFELIASGKYTAPISNLRKYLEFPEKAEYDEVSGQQLARLHRKVKNLADDWLEHYRVSLGILSPDVKKMDNTPASRKRDIRSAVDKISNVGKCTTPLPSADIDNRAQSAMAGHQKERLSSAASSRSTQPSVGAMASKVKFEEGDADLDQDDDSEAGDKESIARSSPFPRSLGSASSRPSATFKVKPNSSHQAVRPVSTKVTSTGPLQHWPVPMNSCPVALHAELMGDQRAICRCNRHRVPYITDLEFEDFIKNQVPVRQLIVLSICSSLYPQSSPCDAMLEQIHSERNRNRTRPCLQCRNDPYRILKYDVATAAFDSYHSQPLLLARHNVVPGMFLIYQGGQLLFCDHIFNGYGNARKDFQKQLMKTMRDATQGHSLPKDFRFSPLKGQHGMRAAWGGEIGGAGVDRQGNPGTAVSIRSQSSKSFVEKNLSSDTVNTNDMPIDHFLRLHQDAPTTSTQLVAFTLSAGSPLAKGDSTRHVDTSPHRGGTYMGKPVTAHLTRPIRTSLTRTQSVK</sequence>
<dbReference type="PANTHER" id="PTHR23093">
    <property type="entry name" value="SIMILAR TO CHROMOSOME 3 OPEN READING FRAME 20"/>
    <property type="match status" value="1"/>
</dbReference>
<evidence type="ECO:0000313" key="4">
    <source>
        <dbReference type="RefSeq" id="XP_023931195.1"/>
    </source>
</evidence>
<protein>
    <submittedName>
        <fullName evidence="4">Uncharacterized protein LOC106181924</fullName>
    </submittedName>
</protein>
<feature type="region of interest" description="Disordered" evidence="1">
    <location>
        <begin position="1110"/>
        <end position="1132"/>
    </location>
</feature>
<feature type="region of interest" description="Disordered" evidence="1">
    <location>
        <begin position="167"/>
        <end position="332"/>
    </location>
</feature>
<feature type="compositionally biased region" description="Polar residues" evidence="1">
    <location>
        <begin position="299"/>
        <end position="311"/>
    </location>
</feature>
<reference evidence="4" key="1">
    <citation type="submission" date="2025-08" db="UniProtKB">
        <authorList>
            <consortium name="RefSeq"/>
        </authorList>
    </citation>
    <scope>IDENTIFICATION</scope>
    <source>
        <tissue evidence="4">Gonads</tissue>
    </source>
</reference>
<feature type="compositionally biased region" description="Basic and acidic residues" evidence="1">
    <location>
        <begin position="217"/>
        <end position="245"/>
    </location>
</feature>
<dbReference type="PANTHER" id="PTHR23093:SF16">
    <property type="entry name" value="FAM194 C-TERMINAL DOMAIN-CONTAINING PROTEIN"/>
    <property type="match status" value="1"/>
</dbReference>
<feature type="compositionally biased region" description="Acidic residues" evidence="1">
    <location>
        <begin position="782"/>
        <end position="793"/>
    </location>
</feature>
<feature type="domain" description="FAM194 C-terminal" evidence="2">
    <location>
        <begin position="454"/>
        <end position="624"/>
    </location>
</feature>
<dbReference type="GeneID" id="106181924"/>
<proteinExistence type="predicted"/>
<accession>A0A2R2MLW3</accession>
<keyword evidence="3" id="KW-1185">Reference proteome</keyword>
<gene>
    <name evidence="4" type="primary">LOC106181924</name>
</gene>
<evidence type="ECO:0000313" key="3">
    <source>
        <dbReference type="Proteomes" id="UP000085678"/>
    </source>
</evidence>
<dbReference type="OrthoDB" id="6351677at2759"/>
<name>A0A2R2MLW3_LINAN</name>
<feature type="compositionally biased region" description="Basic and acidic residues" evidence="1">
    <location>
        <begin position="169"/>
        <end position="209"/>
    </location>
</feature>
<organism evidence="3 4">
    <name type="scientific">Lingula anatina</name>
    <name type="common">Brachiopod</name>
    <name type="synonym">Lingula unguis</name>
    <dbReference type="NCBI Taxonomy" id="7574"/>
    <lineage>
        <taxon>Eukaryota</taxon>
        <taxon>Metazoa</taxon>
        <taxon>Spiralia</taxon>
        <taxon>Lophotrochozoa</taxon>
        <taxon>Brachiopoda</taxon>
        <taxon>Linguliformea</taxon>
        <taxon>Lingulata</taxon>
        <taxon>Lingulida</taxon>
        <taxon>Linguloidea</taxon>
        <taxon>Lingulidae</taxon>
        <taxon>Lingula</taxon>
    </lineage>
</organism>
<dbReference type="Proteomes" id="UP000085678">
    <property type="component" value="Unplaced"/>
</dbReference>
<dbReference type="InterPro" id="IPR029281">
    <property type="entry name" value="FAM194_C"/>
</dbReference>
<feature type="region of interest" description="Disordered" evidence="1">
    <location>
        <begin position="746"/>
        <end position="843"/>
    </location>
</feature>
<evidence type="ECO:0000256" key="1">
    <source>
        <dbReference type="SAM" id="MobiDB-lite"/>
    </source>
</evidence>
<dbReference type="Pfam" id="PF14977">
    <property type="entry name" value="FAM194"/>
    <property type="match status" value="1"/>
</dbReference>
<dbReference type="InParanoid" id="A0A2R2MLW3"/>